<dbReference type="GO" id="GO:0003677">
    <property type="term" value="F:DNA binding"/>
    <property type="evidence" value="ECO:0007669"/>
    <property type="project" value="InterPro"/>
</dbReference>
<reference evidence="2 3" key="1">
    <citation type="journal article" date="2010" name="Proc. Natl. Acad. Sci. U.S.A.">
        <title>Insights into evolution of multicellular fungi from the assembled chromosomes of the mushroom Coprinopsis cinerea (Coprinus cinereus).</title>
        <authorList>
            <person name="Stajich J.E."/>
            <person name="Wilke S.K."/>
            <person name="Ahren D."/>
            <person name="Au C.H."/>
            <person name="Birren B.W."/>
            <person name="Borodovsky M."/>
            <person name="Burns C."/>
            <person name="Canback B."/>
            <person name="Casselton L.A."/>
            <person name="Cheng C.K."/>
            <person name="Deng J."/>
            <person name="Dietrich F.S."/>
            <person name="Fargo D.C."/>
            <person name="Farman M.L."/>
            <person name="Gathman A.C."/>
            <person name="Goldberg J."/>
            <person name="Guigo R."/>
            <person name="Hoegger P.J."/>
            <person name="Hooker J.B."/>
            <person name="Huggins A."/>
            <person name="James T.Y."/>
            <person name="Kamada T."/>
            <person name="Kilaru S."/>
            <person name="Kodira C."/>
            <person name="Kues U."/>
            <person name="Kupfer D."/>
            <person name="Kwan H.S."/>
            <person name="Lomsadze A."/>
            <person name="Li W."/>
            <person name="Lilly W.W."/>
            <person name="Ma L.J."/>
            <person name="Mackey A.J."/>
            <person name="Manning G."/>
            <person name="Martin F."/>
            <person name="Muraguchi H."/>
            <person name="Natvig D.O."/>
            <person name="Palmerini H."/>
            <person name="Ramesh M.A."/>
            <person name="Rehmeyer C.J."/>
            <person name="Roe B.A."/>
            <person name="Shenoy N."/>
            <person name="Stanke M."/>
            <person name="Ter-Hovhannisyan V."/>
            <person name="Tunlid A."/>
            <person name="Velagapudi R."/>
            <person name="Vision T.J."/>
            <person name="Zeng Q."/>
            <person name="Zolan M.E."/>
            <person name="Pukkila P.J."/>
        </authorList>
    </citation>
    <scope>NUCLEOTIDE SEQUENCE [LARGE SCALE GENOMIC DNA]</scope>
    <source>
        <strain evidence="3">Okayama-7 / 130 / ATCC MYA-4618 / FGSC 9003</strain>
    </source>
</reference>
<dbReference type="InterPro" id="IPR017956">
    <property type="entry name" value="AT_hook_DNA-bd_motif"/>
</dbReference>
<evidence type="ECO:0000313" key="3">
    <source>
        <dbReference type="Proteomes" id="UP000001861"/>
    </source>
</evidence>
<dbReference type="EMBL" id="AACS02000012">
    <property type="protein sequence ID" value="EFI26605.1"/>
    <property type="molecule type" value="Genomic_DNA"/>
</dbReference>
<dbReference type="KEGG" id="cci:CC1G_15377"/>
<dbReference type="VEuPathDB" id="FungiDB:CC1G_15377"/>
<accession>D6RQK8</accession>
<dbReference type="Proteomes" id="UP000001861">
    <property type="component" value="Unassembled WGS sequence"/>
</dbReference>
<dbReference type="InParanoid" id="D6RQK8"/>
<keyword evidence="3" id="KW-1185">Reference proteome</keyword>
<comment type="caution">
    <text evidence="2">The sequence shown here is derived from an EMBL/GenBank/DDBJ whole genome shotgun (WGS) entry which is preliminary data.</text>
</comment>
<protein>
    <submittedName>
        <fullName evidence="2">Uncharacterized protein</fullName>
    </submittedName>
</protein>
<name>D6RQK8_COPC7</name>
<dbReference type="GeneID" id="9378929"/>
<sequence>MEGNFKALGASSRIHIGLLASTLFKSAYPSMDTTLRNVSEIPVKRKRGRPKGSEDQNRKQCVRRGRPPKMKSSVLSSFTKHWERVTNARASEDSIASQLGNVALSSTIIEDNQQLLPEMTTVATHESPPAGFIPSMPIQRMSLSGSS</sequence>
<evidence type="ECO:0000313" key="2">
    <source>
        <dbReference type="EMBL" id="EFI26605.1"/>
    </source>
</evidence>
<feature type="compositionally biased region" description="Basic residues" evidence="1">
    <location>
        <begin position="60"/>
        <end position="69"/>
    </location>
</feature>
<organism evidence="2 3">
    <name type="scientific">Coprinopsis cinerea (strain Okayama-7 / 130 / ATCC MYA-4618 / FGSC 9003)</name>
    <name type="common">Inky cap fungus</name>
    <name type="synonym">Hormographiella aspergillata</name>
    <dbReference type="NCBI Taxonomy" id="240176"/>
    <lineage>
        <taxon>Eukaryota</taxon>
        <taxon>Fungi</taxon>
        <taxon>Dikarya</taxon>
        <taxon>Basidiomycota</taxon>
        <taxon>Agaricomycotina</taxon>
        <taxon>Agaricomycetes</taxon>
        <taxon>Agaricomycetidae</taxon>
        <taxon>Agaricales</taxon>
        <taxon>Agaricineae</taxon>
        <taxon>Psathyrellaceae</taxon>
        <taxon>Coprinopsis</taxon>
    </lineage>
</organism>
<evidence type="ECO:0000256" key="1">
    <source>
        <dbReference type="SAM" id="MobiDB-lite"/>
    </source>
</evidence>
<proteinExistence type="predicted"/>
<dbReference type="AlphaFoldDB" id="D6RQK8"/>
<dbReference type="HOGENOM" id="CLU_1767957_0_0_1"/>
<dbReference type="RefSeq" id="XP_002910099.1">
    <property type="nucleotide sequence ID" value="XM_002910053.1"/>
</dbReference>
<feature type="region of interest" description="Disordered" evidence="1">
    <location>
        <begin position="39"/>
        <end position="74"/>
    </location>
</feature>
<dbReference type="Pfam" id="PF02178">
    <property type="entry name" value="AT_hook"/>
    <property type="match status" value="2"/>
</dbReference>
<gene>
    <name evidence="2" type="ORF">CC1G_15377</name>
</gene>